<organism evidence="2 3">
    <name type="scientific">Zasmidium cellare</name>
    <name type="common">Wine cellar mold</name>
    <name type="synonym">Racodium cellare</name>
    <dbReference type="NCBI Taxonomy" id="395010"/>
    <lineage>
        <taxon>Eukaryota</taxon>
        <taxon>Fungi</taxon>
        <taxon>Dikarya</taxon>
        <taxon>Ascomycota</taxon>
        <taxon>Pezizomycotina</taxon>
        <taxon>Dothideomycetes</taxon>
        <taxon>Dothideomycetidae</taxon>
        <taxon>Mycosphaerellales</taxon>
        <taxon>Mycosphaerellaceae</taxon>
        <taxon>Zasmidium</taxon>
    </lineage>
</organism>
<feature type="region of interest" description="Disordered" evidence="1">
    <location>
        <begin position="1"/>
        <end position="20"/>
    </location>
</feature>
<dbReference type="EMBL" id="JAXOVC010000001">
    <property type="protein sequence ID" value="KAK4506866.1"/>
    <property type="molecule type" value="Genomic_DNA"/>
</dbReference>
<gene>
    <name evidence="2" type="ORF">PRZ48_000599</name>
</gene>
<protein>
    <submittedName>
        <fullName evidence="2">Uncharacterized protein</fullName>
    </submittedName>
</protein>
<keyword evidence="3" id="KW-1185">Reference proteome</keyword>
<evidence type="ECO:0000256" key="1">
    <source>
        <dbReference type="SAM" id="MobiDB-lite"/>
    </source>
</evidence>
<proteinExistence type="predicted"/>
<evidence type="ECO:0000313" key="2">
    <source>
        <dbReference type="EMBL" id="KAK4506866.1"/>
    </source>
</evidence>
<evidence type="ECO:0000313" key="3">
    <source>
        <dbReference type="Proteomes" id="UP001305779"/>
    </source>
</evidence>
<dbReference type="Proteomes" id="UP001305779">
    <property type="component" value="Unassembled WGS sequence"/>
</dbReference>
<reference evidence="2 3" key="1">
    <citation type="journal article" date="2023" name="G3 (Bethesda)">
        <title>A chromosome-level genome assembly of Zasmidium syzygii isolated from banana leaves.</title>
        <authorList>
            <person name="van Westerhoven A.C."/>
            <person name="Mehrabi R."/>
            <person name="Talebi R."/>
            <person name="Steentjes M.B.F."/>
            <person name="Corcolon B."/>
            <person name="Chong P.A."/>
            <person name="Kema G.H.J."/>
            <person name="Seidl M.F."/>
        </authorList>
    </citation>
    <scope>NUCLEOTIDE SEQUENCE [LARGE SCALE GENOMIC DNA]</scope>
    <source>
        <strain evidence="2 3">P124</strain>
    </source>
</reference>
<accession>A0ABR0EYX8</accession>
<comment type="caution">
    <text evidence="2">The sequence shown here is derived from an EMBL/GenBank/DDBJ whole genome shotgun (WGS) entry which is preliminary data.</text>
</comment>
<name>A0ABR0EYX8_ZASCE</name>
<sequence>MPPATMSADPNPDPVHEGKPKGTKLFKMLILEKTIEQELCSLLDEGLSDPIVSRWHRAKYHIIRAWYENPEENIQDAKSWMEIMRREYQVEGETEEWIAKQMQSLQEMLDDAESSLLDIDLPVKASAAPRVSRTASGRIRGSASNPKDLQWQVLAKAPTAIAASAPWPTSPICPRYQLADSRAANPRIQAPPVDETPAVGRLARMARARFGKK</sequence>